<dbReference type="PANTHER" id="PTHR10151:SF126">
    <property type="entry name" value="ECTONUCLEOTIDE PYROPHOSPHATASE_PHOSPHODIESTERASE FAMILY MEMBER 7-LIKE"/>
    <property type="match status" value="1"/>
</dbReference>
<proteinExistence type="predicted"/>
<dbReference type="GO" id="GO:0008081">
    <property type="term" value="F:phosphoric diester hydrolase activity"/>
    <property type="evidence" value="ECO:0000318"/>
    <property type="project" value="GO_Central"/>
</dbReference>
<keyword evidence="1" id="KW-0732">Signal</keyword>
<dbReference type="AlphaFoldDB" id="A0A9J7LJ78"/>
<reference evidence="2" key="1">
    <citation type="journal article" date="2020" name="Nat. Ecol. Evol.">
        <title>Deeply conserved synteny resolves early events in vertebrate evolution.</title>
        <authorList>
            <person name="Simakov O."/>
            <person name="Marletaz F."/>
            <person name="Yue J.X."/>
            <person name="O'Connell B."/>
            <person name="Jenkins J."/>
            <person name="Brandt A."/>
            <person name="Calef R."/>
            <person name="Tung C.H."/>
            <person name="Huang T.K."/>
            <person name="Schmutz J."/>
            <person name="Satoh N."/>
            <person name="Yu J.K."/>
            <person name="Putnam N.H."/>
            <person name="Green R.E."/>
            <person name="Rokhsar D.S."/>
        </authorList>
    </citation>
    <scope>NUCLEOTIDE SEQUENCE [LARGE SCALE GENOMIC DNA]</scope>
    <source>
        <strain evidence="2">S238N-H82</strain>
    </source>
</reference>
<dbReference type="OMA" id="ETYHEIV"/>
<reference evidence="3" key="2">
    <citation type="submission" date="2025-08" db="UniProtKB">
        <authorList>
            <consortium name="RefSeq"/>
        </authorList>
    </citation>
    <scope>IDENTIFICATION</scope>
    <source>
        <strain evidence="3">S238N-H82</strain>
        <tissue evidence="3">Testes</tissue>
    </source>
</reference>
<dbReference type="Gene3D" id="3.30.1360.180">
    <property type="match status" value="1"/>
</dbReference>
<dbReference type="CDD" id="cd16018">
    <property type="entry name" value="Enpp"/>
    <property type="match status" value="1"/>
</dbReference>
<dbReference type="OrthoDB" id="415411at2759"/>
<feature type="signal peptide" evidence="1">
    <location>
        <begin position="1"/>
        <end position="23"/>
    </location>
</feature>
<name>A0A9J7LJ78_BRAFL</name>
<dbReference type="SUPFAM" id="SSF53649">
    <property type="entry name" value="Alkaline phosphatase-like"/>
    <property type="match status" value="1"/>
</dbReference>
<dbReference type="GeneID" id="118420365"/>
<dbReference type="InterPro" id="IPR002591">
    <property type="entry name" value="Phosphodiest/P_Trfase"/>
</dbReference>
<dbReference type="Pfam" id="PF01663">
    <property type="entry name" value="Phosphodiest"/>
    <property type="match status" value="1"/>
</dbReference>
<dbReference type="KEGG" id="bfo:118420365"/>
<organism evidence="2 3">
    <name type="scientific">Branchiostoma floridae</name>
    <name type="common">Florida lancelet</name>
    <name type="synonym">Amphioxus</name>
    <dbReference type="NCBI Taxonomy" id="7739"/>
    <lineage>
        <taxon>Eukaryota</taxon>
        <taxon>Metazoa</taxon>
        <taxon>Chordata</taxon>
        <taxon>Cephalochordata</taxon>
        <taxon>Leptocardii</taxon>
        <taxon>Amphioxiformes</taxon>
        <taxon>Branchiostomatidae</taxon>
        <taxon>Branchiostoma</taxon>
    </lineage>
</organism>
<dbReference type="PANTHER" id="PTHR10151">
    <property type="entry name" value="ECTONUCLEOTIDE PYROPHOSPHATASE/PHOSPHODIESTERASE"/>
    <property type="match status" value="1"/>
</dbReference>
<dbReference type="InterPro" id="IPR017850">
    <property type="entry name" value="Alkaline_phosphatase_core_sf"/>
</dbReference>
<evidence type="ECO:0000313" key="3">
    <source>
        <dbReference type="RefSeq" id="XP_035683054.1"/>
    </source>
</evidence>
<evidence type="ECO:0000313" key="2">
    <source>
        <dbReference type="Proteomes" id="UP000001554"/>
    </source>
</evidence>
<dbReference type="Gene3D" id="3.40.720.10">
    <property type="entry name" value="Alkaline Phosphatase, subunit A"/>
    <property type="match status" value="1"/>
</dbReference>
<gene>
    <name evidence="3" type="primary">LOC118420365</name>
</gene>
<keyword evidence="2" id="KW-1185">Reference proteome</keyword>
<dbReference type="RefSeq" id="XP_035683054.1">
    <property type="nucleotide sequence ID" value="XM_035827161.1"/>
</dbReference>
<dbReference type="Proteomes" id="UP000001554">
    <property type="component" value="Chromosome 7"/>
</dbReference>
<sequence length="433" mass="47835">MATPRFAALCLPLFYITILTTSATEESGKLLVVFLDGFRWDLDRLEDLPHLAAFSAQGVNVPYVTPAYVTLTMPNLFTILTGLYPESHGVLHNLHFNRSSVQGSFLEDAAKLAEAVSPGVVPIWVTASQQGRRTGVYNADPAPGMLPDVYVPLISINETYHEIVAGMDAALDWFSTGNVDLTAFYIGLLDTVSHTHGPESPAARKALQQIDTAIGYLLQQVKQRGLTDLNIILMADHGMRQVYAVPEPIEILRHVNASSLQMLIADFGPLALIQPAPGRREEVYAALAGSHPNMTVYYKEDFPTRFHYANHPRMTDILAMADPGYVIYSRYPGTYRVYSHRGDHGYDNRDPAMRALFRAWGPNFRRGYARPDPFDSVHIYPLMCAVLGVEPAPNNGSLEVVKDMLVGVSSDALQNIAKVYILLIAMVSVTMLI</sequence>
<protein>
    <submittedName>
        <fullName evidence="3">Ectonucleotide pyrophosphatase/phosphodiesterase family member 7-like</fullName>
    </submittedName>
</protein>
<feature type="chain" id="PRO_5039955457" evidence="1">
    <location>
        <begin position="24"/>
        <end position="433"/>
    </location>
</feature>
<accession>A0A9J7LJ78</accession>
<evidence type="ECO:0000256" key="1">
    <source>
        <dbReference type="SAM" id="SignalP"/>
    </source>
</evidence>